<name>A0A6C0KKT2_9ZZZZ</name>
<evidence type="ECO:0000313" key="2">
    <source>
        <dbReference type="EMBL" id="QHU16928.1"/>
    </source>
</evidence>
<accession>A0A6C0KKT2</accession>
<keyword evidence="1" id="KW-0472">Membrane</keyword>
<proteinExistence type="predicted"/>
<reference evidence="2" key="1">
    <citation type="journal article" date="2020" name="Nature">
        <title>Giant virus diversity and host interactions through global metagenomics.</title>
        <authorList>
            <person name="Schulz F."/>
            <person name="Roux S."/>
            <person name="Paez-Espino D."/>
            <person name="Jungbluth S."/>
            <person name="Walsh D.A."/>
            <person name="Denef V.J."/>
            <person name="McMahon K.D."/>
            <person name="Konstantinidis K.T."/>
            <person name="Eloe-Fadrosh E.A."/>
            <person name="Kyrpides N.C."/>
            <person name="Woyke T."/>
        </authorList>
    </citation>
    <scope>NUCLEOTIDE SEQUENCE</scope>
    <source>
        <strain evidence="2">GVMAG-S-3300012000-53</strain>
    </source>
</reference>
<keyword evidence="1" id="KW-0812">Transmembrane</keyword>
<dbReference type="EMBL" id="MN740892">
    <property type="protein sequence ID" value="QHU16928.1"/>
    <property type="molecule type" value="Genomic_DNA"/>
</dbReference>
<protein>
    <submittedName>
        <fullName evidence="2">Uncharacterized protein</fullName>
    </submittedName>
</protein>
<feature type="transmembrane region" description="Helical" evidence="1">
    <location>
        <begin position="54"/>
        <end position="73"/>
    </location>
</feature>
<sequence length="294" mass="34043">MLSMLEDIPLLYQNTTHSFPSFTLDIKNNKYINALINDTRNIRGEDIEIYVSNYATLICFVLFYIGIITNIMLKHKCYLMLKGGKAIQLNCFEAYESNDIDILILSDNMDKRETALEIGKLLIWILSEQSYIDKISMIETGIGEPIIKLSAKTVKGYEAIVDIGFNTPKEEIKSYVLSYEKKIPRVNMPFKSVYQLAYISQTVDAMIKEKLYYYLKYVILKNYTPEDNVNIFIPKIYRSLKALLKCKYSNPTAHKKILTEMVDSILKDKEEYLKGVLEIKTIPEIVEEMIANIQ</sequence>
<evidence type="ECO:0000256" key="1">
    <source>
        <dbReference type="SAM" id="Phobius"/>
    </source>
</evidence>
<organism evidence="2">
    <name type="scientific">viral metagenome</name>
    <dbReference type="NCBI Taxonomy" id="1070528"/>
    <lineage>
        <taxon>unclassified sequences</taxon>
        <taxon>metagenomes</taxon>
        <taxon>organismal metagenomes</taxon>
    </lineage>
</organism>
<dbReference type="AlphaFoldDB" id="A0A6C0KKT2"/>
<keyword evidence="1" id="KW-1133">Transmembrane helix</keyword>